<sequence length="651" mass="74497">MDFYQSQVDYYMEQKFADIRKHCLSSGEYFEDTEFPPGDDALFLKEKSIPELKWRRPNMLCNEPHLIVGGTSSMDLTTGEFGSPAFVAACSVLANHEDFWKRVVPDAMTQEWNPMKPMTYTGVFKFRFWRFGRWTEVVVDDRLPVLDDQLFGIRSTEKNEFWSALLEKAYAKLVGCYEALHNMDSGEILQDLTGGIIEPINLRETVTDSQSKDDLFEDICDSRMSGRALLTCWILLFLTDKEAETKGELGLVSGNVYAVNAVREIKLGTGLLSFFNINVINITSNNTRDTWKVTSYKGAWYYNVVCEKKTAGGCLEKNPVNCHTKTNTYVILSVTCNKTYEPVLCDSLNSVWLIHIVTHKQILLLSCHKIIQDIYKKFGRCKNNLQDTFMQNPQFRFDVTDTKVGNPPTIMIQLQQSESQIHRRVKQNPNGSIGFHIARVEINRQYKMHQPIFKWTAHPFTKDRSAFAKLNLPEGRYVIIPSMEEQGINRDFLLRVFCETNLTFCELNGEYPPKTCMSGLTGYPSSAISVNVVNGVRLFNEENELGNVYVKMTCEGVTVRSKTFRENSEPYFDAGAIFYRKENRYPVVFAVYHENRVCDEFIGQGTVSGNVEFQKQPVEVPLFAKNSWKAPKRFPGTLYVNVQTADSIKGL</sequence>
<dbReference type="InterPro" id="IPR022683">
    <property type="entry name" value="Calpain_III"/>
</dbReference>
<evidence type="ECO:0000259" key="7">
    <source>
        <dbReference type="PROSITE" id="PS50203"/>
    </source>
</evidence>
<dbReference type="Pfam" id="PF00648">
    <property type="entry name" value="Peptidase_C2"/>
    <property type="match status" value="1"/>
</dbReference>
<feature type="domain" description="Calpain catalytic" evidence="7">
    <location>
        <begin position="29"/>
        <end position="300"/>
    </location>
</feature>
<comment type="caution">
    <text evidence="5">Lacks conserved residue(s) required for the propagation of feature annotation.</text>
</comment>
<evidence type="ECO:0000256" key="2">
    <source>
        <dbReference type="ARBA" id="ARBA00022670"/>
    </source>
</evidence>
<evidence type="ECO:0000313" key="8">
    <source>
        <dbReference type="Ensembl" id="ENSCINP00000014453.3"/>
    </source>
</evidence>
<comment type="similarity">
    <text evidence="1">Belongs to the peptidase C2 family.</text>
</comment>
<dbReference type="GO" id="GO:0005737">
    <property type="term" value="C:cytoplasm"/>
    <property type="evidence" value="ECO:0000318"/>
    <property type="project" value="GO_Central"/>
</dbReference>
<feature type="domain" description="C2" evidence="6">
    <location>
        <begin position="509"/>
        <end position="622"/>
    </location>
</feature>
<keyword evidence="3" id="KW-0378">Hydrolase</keyword>
<keyword evidence="2" id="KW-0645">Protease</keyword>
<dbReference type="SMART" id="SM00230">
    <property type="entry name" value="CysPc"/>
    <property type="match status" value="1"/>
</dbReference>
<dbReference type="EMBL" id="EAAA01002414">
    <property type="status" value="NOT_ANNOTATED_CDS"/>
    <property type="molecule type" value="Genomic_DNA"/>
</dbReference>
<dbReference type="InterPro" id="IPR022684">
    <property type="entry name" value="Calpain_cysteine_protease"/>
</dbReference>
<evidence type="ECO:0000259" key="6">
    <source>
        <dbReference type="PROSITE" id="PS50004"/>
    </source>
</evidence>
<dbReference type="STRING" id="7719.ENSCINP00000014453"/>
<dbReference type="EMBL" id="EAAA01002415">
    <property type="status" value="NOT_ANNOTATED_CDS"/>
    <property type="molecule type" value="Genomic_DNA"/>
</dbReference>
<evidence type="ECO:0000256" key="5">
    <source>
        <dbReference type="PROSITE-ProRule" id="PRU00239"/>
    </source>
</evidence>
<dbReference type="PRINTS" id="PR00704">
    <property type="entry name" value="CALPAIN"/>
</dbReference>
<dbReference type="Gene3D" id="2.60.120.380">
    <property type="match status" value="1"/>
</dbReference>
<evidence type="ECO:0000256" key="4">
    <source>
        <dbReference type="ARBA" id="ARBA00022807"/>
    </source>
</evidence>
<dbReference type="SUPFAM" id="SSF54001">
    <property type="entry name" value="Cysteine proteinases"/>
    <property type="match status" value="1"/>
</dbReference>
<dbReference type="SMART" id="SM00720">
    <property type="entry name" value="calpain_III"/>
    <property type="match status" value="1"/>
</dbReference>
<name>F6ZVH3_CIOIN</name>
<dbReference type="HOGENOM" id="CLU_010982_3_2_1"/>
<reference evidence="9" key="1">
    <citation type="journal article" date="2002" name="Science">
        <title>The draft genome of Ciona intestinalis: insights into chordate and vertebrate origins.</title>
        <authorList>
            <person name="Dehal P."/>
            <person name="Satou Y."/>
            <person name="Campbell R.K."/>
            <person name="Chapman J."/>
            <person name="Degnan B."/>
            <person name="De Tomaso A."/>
            <person name="Davidson B."/>
            <person name="Di Gregorio A."/>
            <person name="Gelpke M."/>
            <person name="Goodstein D.M."/>
            <person name="Harafuji N."/>
            <person name="Hastings K.E."/>
            <person name="Ho I."/>
            <person name="Hotta K."/>
            <person name="Huang W."/>
            <person name="Kawashima T."/>
            <person name="Lemaire P."/>
            <person name="Martinez D."/>
            <person name="Meinertzhagen I.A."/>
            <person name="Necula S."/>
            <person name="Nonaka M."/>
            <person name="Putnam N."/>
            <person name="Rash S."/>
            <person name="Saiga H."/>
            <person name="Satake M."/>
            <person name="Terry A."/>
            <person name="Yamada L."/>
            <person name="Wang H.G."/>
            <person name="Awazu S."/>
            <person name="Azumi K."/>
            <person name="Boore J."/>
            <person name="Branno M."/>
            <person name="Chin-Bow S."/>
            <person name="DeSantis R."/>
            <person name="Doyle S."/>
            <person name="Francino P."/>
            <person name="Keys D.N."/>
            <person name="Haga S."/>
            <person name="Hayashi H."/>
            <person name="Hino K."/>
            <person name="Imai K.S."/>
            <person name="Inaba K."/>
            <person name="Kano S."/>
            <person name="Kobayashi K."/>
            <person name="Kobayashi M."/>
            <person name="Lee B.I."/>
            <person name="Makabe K.W."/>
            <person name="Manohar C."/>
            <person name="Matassi G."/>
            <person name="Medina M."/>
            <person name="Mochizuki Y."/>
            <person name="Mount S."/>
            <person name="Morishita T."/>
            <person name="Miura S."/>
            <person name="Nakayama A."/>
            <person name="Nishizaka S."/>
            <person name="Nomoto H."/>
            <person name="Ohta F."/>
            <person name="Oishi K."/>
            <person name="Rigoutsos I."/>
            <person name="Sano M."/>
            <person name="Sasaki A."/>
            <person name="Sasakura Y."/>
            <person name="Shoguchi E."/>
            <person name="Shin-i T."/>
            <person name="Spagnuolo A."/>
            <person name="Stainier D."/>
            <person name="Suzuki M.M."/>
            <person name="Tassy O."/>
            <person name="Takatori N."/>
            <person name="Tokuoka M."/>
            <person name="Yagi K."/>
            <person name="Yoshizaki F."/>
            <person name="Wada S."/>
            <person name="Zhang C."/>
            <person name="Hyatt P.D."/>
            <person name="Larimer F."/>
            <person name="Detter C."/>
            <person name="Doggett N."/>
            <person name="Glavina T."/>
            <person name="Hawkins T."/>
            <person name="Richardson P."/>
            <person name="Lucas S."/>
            <person name="Kohara Y."/>
            <person name="Levine M."/>
            <person name="Satoh N."/>
            <person name="Rokhsar D.S."/>
        </authorList>
    </citation>
    <scope>NUCLEOTIDE SEQUENCE [LARGE SCALE GENOMIC DNA]</scope>
</reference>
<keyword evidence="9" id="KW-1185">Reference proteome</keyword>
<organism evidence="8 9">
    <name type="scientific">Ciona intestinalis</name>
    <name type="common">Transparent sea squirt</name>
    <name type="synonym">Ascidia intestinalis</name>
    <dbReference type="NCBI Taxonomy" id="7719"/>
    <lineage>
        <taxon>Eukaryota</taxon>
        <taxon>Metazoa</taxon>
        <taxon>Chordata</taxon>
        <taxon>Tunicata</taxon>
        <taxon>Ascidiacea</taxon>
        <taxon>Phlebobranchia</taxon>
        <taxon>Cionidae</taxon>
        <taxon>Ciona</taxon>
    </lineage>
</organism>
<dbReference type="Ensembl" id="ENSCINT00000014453.3">
    <property type="protein sequence ID" value="ENSCINP00000014453.3"/>
    <property type="gene ID" value="ENSCING00000007041.3"/>
</dbReference>
<dbReference type="PROSITE" id="PS50004">
    <property type="entry name" value="C2"/>
    <property type="match status" value="1"/>
</dbReference>
<evidence type="ECO:0000256" key="1">
    <source>
        <dbReference type="ARBA" id="ARBA00007623"/>
    </source>
</evidence>
<dbReference type="CDD" id="cd04046">
    <property type="entry name" value="C2_Calpain"/>
    <property type="match status" value="1"/>
</dbReference>
<evidence type="ECO:0000256" key="3">
    <source>
        <dbReference type="ARBA" id="ARBA00022801"/>
    </source>
</evidence>
<dbReference type="CDD" id="cd00044">
    <property type="entry name" value="CysPc"/>
    <property type="match status" value="1"/>
</dbReference>
<dbReference type="Pfam" id="PF01067">
    <property type="entry name" value="Calpain_III"/>
    <property type="match status" value="1"/>
</dbReference>
<dbReference type="Gene3D" id="2.60.40.150">
    <property type="entry name" value="C2 domain"/>
    <property type="match status" value="1"/>
</dbReference>
<reference evidence="8" key="4">
    <citation type="submission" date="2025-09" db="UniProtKB">
        <authorList>
            <consortium name="Ensembl"/>
        </authorList>
    </citation>
    <scope>IDENTIFICATION</scope>
</reference>
<dbReference type="PANTHER" id="PTHR10183:SF379">
    <property type="entry name" value="CALPAIN-5"/>
    <property type="match status" value="1"/>
</dbReference>
<dbReference type="InParanoid" id="F6ZVH3"/>
<reference evidence="8" key="3">
    <citation type="submission" date="2025-08" db="UniProtKB">
        <authorList>
            <consortium name="Ensembl"/>
        </authorList>
    </citation>
    <scope>IDENTIFICATION</scope>
</reference>
<dbReference type="InterPro" id="IPR022682">
    <property type="entry name" value="Calpain_domain_III"/>
</dbReference>
<dbReference type="Proteomes" id="UP000008144">
    <property type="component" value="Chromosome 7"/>
</dbReference>
<dbReference type="PROSITE" id="PS50203">
    <property type="entry name" value="CALPAIN_CAT"/>
    <property type="match status" value="1"/>
</dbReference>
<dbReference type="InterPro" id="IPR001300">
    <property type="entry name" value="Peptidase_C2_calpain_cat"/>
</dbReference>
<dbReference type="GeneTree" id="ENSGT00940000172628"/>
<keyword evidence="4" id="KW-0788">Thiol protease</keyword>
<dbReference type="AlphaFoldDB" id="F6ZVH3"/>
<dbReference type="OMA" id="RMHVAQQ"/>
<dbReference type="InterPro" id="IPR000008">
    <property type="entry name" value="C2_dom"/>
</dbReference>
<protein>
    <submittedName>
        <fullName evidence="8">Uncharacterized protein</fullName>
    </submittedName>
</protein>
<dbReference type="SUPFAM" id="SSF49758">
    <property type="entry name" value="Calpain large subunit, middle domain (domain III)"/>
    <property type="match status" value="1"/>
</dbReference>
<accession>F6ZVH3</accession>
<reference evidence="8" key="2">
    <citation type="journal article" date="2008" name="Genome Biol.">
        <title>Improved genome assembly and evidence-based global gene model set for the chordate Ciona intestinalis: new insight into intron and operon populations.</title>
        <authorList>
            <person name="Satou Y."/>
            <person name="Mineta K."/>
            <person name="Ogasawara M."/>
            <person name="Sasakura Y."/>
            <person name="Shoguchi E."/>
            <person name="Ueno K."/>
            <person name="Yamada L."/>
            <person name="Matsumoto J."/>
            <person name="Wasserscheid J."/>
            <person name="Dewar K."/>
            <person name="Wiley G.B."/>
            <person name="Macmil S.L."/>
            <person name="Roe B.A."/>
            <person name="Zeller R.W."/>
            <person name="Hastings K.E."/>
            <person name="Lemaire P."/>
            <person name="Lindquist E."/>
            <person name="Endo T."/>
            <person name="Hotta K."/>
            <person name="Inaba K."/>
        </authorList>
    </citation>
    <scope>NUCLEOTIDE SEQUENCE [LARGE SCALE GENOMIC DNA]</scope>
    <source>
        <strain evidence="8">wild type</strain>
    </source>
</reference>
<dbReference type="InterPro" id="IPR035892">
    <property type="entry name" value="C2_domain_sf"/>
</dbReference>
<dbReference type="InterPro" id="IPR038765">
    <property type="entry name" value="Papain-like_cys_pep_sf"/>
</dbReference>
<dbReference type="GO" id="GO:0006508">
    <property type="term" value="P:proteolysis"/>
    <property type="evidence" value="ECO:0000318"/>
    <property type="project" value="GO_Central"/>
</dbReference>
<proteinExistence type="inferred from homology"/>
<dbReference type="InterPro" id="IPR036213">
    <property type="entry name" value="Calpain_III_sf"/>
</dbReference>
<dbReference type="InterPro" id="IPR033884">
    <property type="entry name" value="C2_Calpain"/>
</dbReference>
<evidence type="ECO:0000313" key="9">
    <source>
        <dbReference type="Proteomes" id="UP000008144"/>
    </source>
</evidence>
<dbReference type="GO" id="GO:0004198">
    <property type="term" value="F:calcium-dependent cysteine-type endopeptidase activity"/>
    <property type="evidence" value="ECO:0000318"/>
    <property type="project" value="GO_Central"/>
</dbReference>
<dbReference type="PANTHER" id="PTHR10183">
    <property type="entry name" value="CALPAIN"/>
    <property type="match status" value="1"/>
</dbReference>
<dbReference type="SUPFAM" id="SSF49562">
    <property type="entry name" value="C2 domain (Calcium/lipid-binding domain, CaLB)"/>
    <property type="match status" value="1"/>
</dbReference>